<evidence type="ECO:0000256" key="6">
    <source>
        <dbReference type="PROSITE-ProRule" id="PRU00023"/>
    </source>
</evidence>
<dbReference type="InterPro" id="IPR002110">
    <property type="entry name" value="Ankyrin_rpt"/>
</dbReference>
<evidence type="ECO:0000256" key="1">
    <source>
        <dbReference type="ARBA" id="ARBA00022723"/>
    </source>
</evidence>
<dbReference type="Pfam" id="PF12796">
    <property type="entry name" value="Ank_2"/>
    <property type="match status" value="1"/>
</dbReference>
<dbReference type="EMBL" id="KV426123">
    <property type="protein sequence ID" value="KZV87521.1"/>
    <property type="molecule type" value="Genomic_DNA"/>
</dbReference>
<keyword evidence="5 6" id="KW-0040">ANK repeat</keyword>
<feature type="compositionally biased region" description="Basic residues" evidence="8">
    <location>
        <begin position="321"/>
        <end position="330"/>
    </location>
</feature>
<dbReference type="SMART" id="SM00248">
    <property type="entry name" value="ANK"/>
    <property type="match status" value="3"/>
</dbReference>
<evidence type="ECO:0000256" key="4">
    <source>
        <dbReference type="ARBA" id="ARBA00022833"/>
    </source>
</evidence>
<evidence type="ECO:0000256" key="3">
    <source>
        <dbReference type="ARBA" id="ARBA00022771"/>
    </source>
</evidence>
<feature type="repeat" description="ANK" evidence="6">
    <location>
        <begin position="134"/>
        <end position="167"/>
    </location>
</feature>
<dbReference type="InterPro" id="IPR036770">
    <property type="entry name" value="Ankyrin_rpt-contain_sf"/>
</dbReference>
<organism evidence="10 11">
    <name type="scientific">Exidia glandulosa HHB12029</name>
    <dbReference type="NCBI Taxonomy" id="1314781"/>
    <lineage>
        <taxon>Eukaryota</taxon>
        <taxon>Fungi</taxon>
        <taxon>Dikarya</taxon>
        <taxon>Basidiomycota</taxon>
        <taxon>Agaricomycotina</taxon>
        <taxon>Agaricomycetes</taxon>
        <taxon>Auriculariales</taxon>
        <taxon>Exidiaceae</taxon>
        <taxon>Exidia</taxon>
    </lineage>
</organism>
<evidence type="ECO:0000256" key="8">
    <source>
        <dbReference type="SAM" id="MobiDB-lite"/>
    </source>
</evidence>
<name>A0A165ERD1_EXIGL</name>
<evidence type="ECO:0000256" key="5">
    <source>
        <dbReference type="ARBA" id="ARBA00023043"/>
    </source>
</evidence>
<proteinExistence type="predicted"/>
<dbReference type="InterPro" id="IPR002893">
    <property type="entry name" value="Znf_MYND"/>
</dbReference>
<dbReference type="Gene3D" id="6.10.140.2220">
    <property type="match status" value="1"/>
</dbReference>
<keyword evidence="2" id="KW-0677">Repeat</keyword>
<dbReference type="PANTHER" id="PTHR24134:SF9">
    <property type="entry name" value="ANKYRIN REPEAT AND SOCS BOX PROTEIN 8"/>
    <property type="match status" value="1"/>
</dbReference>
<dbReference type="STRING" id="1314781.A0A165ERD1"/>
<dbReference type="AlphaFoldDB" id="A0A165ERD1"/>
<evidence type="ECO:0000256" key="7">
    <source>
        <dbReference type="PROSITE-ProRule" id="PRU00134"/>
    </source>
</evidence>
<keyword evidence="4" id="KW-0862">Zinc</keyword>
<dbReference type="SUPFAM" id="SSF48403">
    <property type="entry name" value="Ankyrin repeat"/>
    <property type="match status" value="1"/>
</dbReference>
<feature type="domain" description="MYND-type" evidence="9">
    <location>
        <begin position="239"/>
        <end position="277"/>
    </location>
</feature>
<evidence type="ECO:0000259" key="9">
    <source>
        <dbReference type="PROSITE" id="PS50865"/>
    </source>
</evidence>
<keyword evidence="1" id="KW-0479">Metal-binding</keyword>
<dbReference type="PROSITE" id="PS50865">
    <property type="entry name" value="ZF_MYND_2"/>
    <property type="match status" value="1"/>
</dbReference>
<dbReference type="OrthoDB" id="194358at2759"/>
<reference evidence="10 11" key="1">
    <citation type="journal article" date="2016" name="Mol. Biol. Evol.">
        <title>Comparative Genomics of Early-Diverging Mushroom-Forming Fungi Provides Insights into the Origins of Lignocellulose Decay Capabilities.</title>
        <authorList>
            <person name="Nagy L.G."/>
            <person name="Riley R."/>
            <person name="Tritt A."/>
            <person name="Adam C."/>
            <person name="Daum C."/>
            <person name="Floudas D."/>
            <person name="Sun H."/>
            <person name="Yadav J.S."/>
            <person name="Pangilinan J."/>
            <person name="Larsson K.H."/>
            <person name="Matsuura K."/>
            <person name="Barry K."/>
            <person name="Labutti K."/>
            <person name="Kuo R."/>
            <person name="Ohm R.A."/>
            <person name="Bhattacharya S.S."/>
            <person name="Shirouzu T."/>
            <person name="Yoshinaga Y."/>
            <person name="Martin F.M."/>
            <person name="Grigoriev I.V."/>
            <person name="Hibbett D.S."/>
        </authorList>
    </citation>
    <scope>NUCLEOTIDE SEQUENCE [LARGE SCALE GENOMIC DNA]</scope>
    <source>
        <strain evidence="10 11">HHB12029</strain>
    </source>
</reference>
<sequence>MSTNRPSYGMVAPRVMLDLANRPGFLTKHEGGNRLRELWNDLMMAQFDIFKWPEFAVDCFLGQHARIAKAIETGSAPDLLATLTDFRISYVTLVVFGSQRTTPLVASAKDSMDHAAALKVLLSYGADLSLRAINDATPLHFASAIRGRPDLVRILLAHGADINARDKYGQTALFDAMLTDELECVEILLEAGADTKIKSADSVSVDIMGPVAPRISAALGRALRKRAGEGEGAFATKACDFCGQRGVPLSICARCHTTRYCSKDCQRTAWRTHKTACVSFSGPATVTIKPTYHSDDLYASLHSTWTAASLARGEMGDKSSKTNRKPKPASKMKFSYPKPMILKIQAPVGASMTTGSMLVYDKRRDFIANLEPSGGLDAYVALRNIIAEKGVAAGLKAYFAAELVSKDELVVKTEVLSPQDF</sequence>
<dbReference type="Gene3D" id="1.25.40.20">
    <property type="entry name" value="Ankyrin repeat-containing domain"/>
    <property type="match status" value="1"/>
</dbReference>
<gene>
    <name evidence="10" type="ORF">EXIGLDRAFT_839926</name>
</gene>
<dbReference type="Pfam" id="PF01753">
    <property type="entry name" value="zf-MYND"/>
    <property type="match status" value="1"/>
</dbReference>
<accession>A0A165ERD1</accession>
<dbReference type="PROSITE" id="PS01360">
    <property type="entry name" value="ZF_MYND_1"/>
    <property type="match status" value="1"/>
</dbReference>
<dbReference type="InParanoid" id="A0A165ERD1"/>
<dbReference type="Proteomes" id="UP000077266">
    <property type="component" value="Unassembled WGS sequence"/>
</dbReference>
<keyword evidence="11" id="KW-1185">Reference proteome</keyword>
<dbReference type="GO" id="GO:0008270">
    <property type="term" value="F:zinc ion binding"/>
    <property type="evidence" value="ECO:0007669"/>
    <property type="project" value="UniProtKB-KW"/>
</dbReference>
<dbReference type="PROSITE" id="PS50297">
    <property type="entry name" value="ANK_REP_REGION"/>
    <property type="match status" value="2"/>
</dbReference>
<dbReference type="SUPFAM" id="SSF144232">
    <property type="entry name" value="HIT/MYND zinc finger-like"/>
    <property type="match status" value="1"/>
</dbReference>
<feature type="region of interest" description="Disordered" evidence="8">
    <location>
        <begin position="312"/>
        <end position="332"/>
    </location>
</feature>
<dbReference type="PANTHER" id="PTHR24134">
    <property type="entry name" value="ANKYRIN REPEAT-CONTAINING PROTEIN DDB_G0279043"/>
    <property type="match status" value="1"/>
</dbReference>
<evidence type="ECO:0000256" key="2">
    <source>
        <dbReference type="ARBA" id="ARBA00022737"/>
    </source>
</evidence>
<evidence type="ECO:0000313" key="11">
    <source>
        <dbReference type="Proteomes" id="UP000077266"/>
    </source>
</evidence>
<feature type="repeat" description="ANK" evidence="6">
    <location>
        <begin position="168"/>
        <end position="200"/>
    </location>
</feature>
<dbReference type="PROSITE" id="PS50088">
    <property type="entry name" value="ANK_REPEAT"/>
    <property type="match status" value="2"/>
</dbReference>
<evidence type="ECO:0000313" key="10">
    <source>
        <dbReference type="EMBL" id="KZV87521.1"/>
    </source>
</evidence>
<keyword evidence="3 7" id="KW-0863">Zinc-finger</keyword>
<protein>
    <submittedName>
        <fullName evidence="10">Ankyrin</fullName>
    </submittedName>
</protein>